<dbReference type="GO" id="GO:0004190">
    <property type="term" value="F:aspartic-type endopeptidase activity"/>
    <property type="evidence" value="ECO:0007669"/>
    <property type="project" value="InterPro"/>
</dbReference>
<reference evidence="3" key="1">
    <citation type="submission" date="2020-09" db="EMBL/GenBank/DDBJ databases">
        <authorList>
            <person name="Kikuchi T."/>
        </authorList>
    </citation>
    <scope>NUCLEOTIDE SEQUENCE</scope>
    <source>
        <strain evidence="3">SH1</strain>
    </source>
</reference>
<evidence type="ECO:0000313" key="3">
    <source>
        <dbReference type="EMBL" id="CAD5220406.1"/>
    </source>
</evidence>
<comment type="similarity">
    <text evidence="1">Belongs to the peptidase A1 family.</text>
</comment>
<dbReference type="Proteomes" id="UP000614601">
    <property type="component" value="Unassembled WGS sequence"/>
</dbReference>
<gene>
    <name evidence="3" type="ORF">BOKJ2_LOCUS8928</name>
</gene>
<keyword evidence="4" id="KW-1185">Reference proteome</keyword>
<dbReference type="EMBL" id="CAJFCW020000004">
    <property type="protein sequence ID" value="CAG9113645.1"/>
    <property type="molecule type" value="Genomic_DNA"/>
</dbReference>
<dbReference type="InterPro" id="IPR021109">
    <property type="entry name" value="Peptidase_aspartic_dom_sf"/>
</dbReference>
<dbReference type="Pfam" id="PF00026">
    <property type="entry name" value="Asp"/>
    <property type="match status" value="1"/>
</dbReference>
<feature type="domain" description="Peptidase A1" evidence="2">
    <location>
        <begin position="1"/>
        <end position="295"/>
    </location>
</feature>
<evidence type="ECO:0000259" key="2">
    <source>
        <dbReference type="PROSITE" id="PS51767"/>
    </source>
</evidence>
<protein>
    <recommendedName>
        <fullName evidence="2">Peptidase A1 domain-containing protein</fullName>
    </recommendedName>
</protein>
<organism evidence="3 4">
    <name type="scientific">Bursaphelenchus okinawaensis</name>
    <dbReference type="NCBI Taxonomy" id="465554"/>
    <lineage>
        <taxon>Eukaryota</taxon>
        <taxon>Metazoa</taxon>
        <taxon>Ecdysozoa</taxon>
        <taxon>Nematoda</taxon>
        <taxon>Chromadorea</taxon>
        <taxon>Rhabditida</taxon>
        <taxon>Tylenchina</taxon>
        <taxon>Tylenchomorpha</taxon>
        <taxon>Aphelenchoidea</taxon>
        <taxon>Aphelenchoididae</taxon>
        <taxon>Bursaphelenchus</taxon>
    </lineage>
</organism>
<comment type="caution">
    <text evidence="3">The sequence shown here is derived from an EMBL/GenBank/DDBJ whole genome shotgun (WGS) entry which is preliminary data.</text>
</comment>
<dbReference type="EMBL" id="CAJFDH010000004">
    <property type="protein sequence ID" value="CAD5220406.1"/>
    <property type="molecule type" value="Genomic_DNA"/>
</dbReference>
<evidence type="ECO:0000256" key="1">
    <source>
        <dbReference type="ARBA" id="ARBA00007447"/>
    </source>
</evidence>
<name>A0A811KZU5_9BILA</name>
<dbReference type="GO" id="GO:0006508">
    <property type="term" value="P:proteolysis"/>
    <property type="evidence" value="ECO:0007669"/>
    <property type="project" value="InterPro"/>
</dbReference>
<sequence>MLDSEEDAHLFILDVTSSNSFVYDQTTLRWPYIGFDFEHSKTFKNLSEPFEYEYRSTYNDEDSNVAGYTAEDVFENGRGEFGLPTKVNGEPSRNFDELYTDGRIGFARFKGNRTSIRDTLLKNYGYRKLWLAIRVYPNVLVYVIGLGHNSKKDAQFLIANAKQQDSNSDLWSFPVTSIKTGYYNVKTNISAVVSSTSYFIKLPTQYFNGIGKKLNMKYDHTIRRYIGPCNQNVNITFGINDREVTIPFEYYTDKLEDLCQLNLMAHDKNVIVFGRPIYMSHAVGFDFETNDLGIYTTDIIDNDDTSFKSYTTRQDVRKTVVKNRANDAASSVIGYTAEDVFESGAGGFGVPTKLRGKSPSKVFNGDEAEGRIGFARFDGQKNSVRDALFEYRGYKKLWLAIEQRSVITVSSVRLGHTSQKDDQLLIAKAKQDNANNFWSFPVSSIKTSNYNVKTDISAIVSSTSYFIKLPLRYFTAVINKLNVKYDRDIGRYVGPCDQDLLTTRK</sequence>
<evidence type="ECO:0000313" key="4">
    <source>
        <dbReference type="Proteomes" id="UP000614601"/>
    </source>
</evidence>
<dbReference type="AlphaFoldDB" id="A0A811KZU5"/>
<dbReference type="InterPro" id="IPR001461">
    <property type="entry name" value="Aspartic_peptidase_A1"/>
</dbReference>
<dbReference type="Proteomes" id="UP000783686">
    <property type="component" value="Unassembled WGS sequence"/>
</dbReference>
<dbReference type="PANTHER" id="PTHR47966">
    <property type="entry name" value="BETA-SITE APP-CLEAVING ENZYME, ISOFORM A-RELATED"/>
    <property type="match status" value="1"/>
</dbReference>
<dbReference type="PANTHER" id="PTHR47966:SF51">
    <property type="entry name" value="BETA-SITE APP-CLEAVING ENZYME, ISOFORM A-RELATED"/>
    <property type="match status" value="1"/>
</dbReference>
<accession>A0A811KZU5</accession>
<proteinExistence type="inferred from homology"/>
<dbReference type="InterPro" id="IPR033121">
    <property type="entry name" value="PEPTIDASE_A1"/>
</dbReference>
<dbReference type="SUPFAM" id="SSF50630">
    <property type="entry name" value="Acid proteases"/>
    <property type="match status" value="2"/>
</dbReference>
<dbReference type="Gene3D" id="2.40.70.10">
    <property type="entry name" value="Acid Proteases"/>
    <property type="match status" value="3"/>
</dbReference>
<dbReference type="PROSITE" id="PS51767">
    <property type="entry name" value="PEPTIDASE_A1"/>
    <property type="match status" value="1"/>
</dbReference>